<evidence type="ECO:0000256" key="1">
    <source>
        <dbReference type="SAM" id="MobiDB-lite"/>
    </source>
</evidence>
<proteinExistence type="predicted"/>
<dbReference type="OrthoDB" id="768050at2"/>
<feature type="chain" id="PRO_5001496503" description="Lipoprotein" evidence="2">
    <location>
        <begin position="19"/>
        <end position="259"/>
    </location>
</feature>
<keyword evidence="2" id="KW-0732">Signal</keyword>
<accession>A0A017TBR3</accession>
<dbReference type="STRING" id="1192034.CAP_1892"/>
<keyword evidence="4" id="KW-1185">Reference proteome</keyword>
<feature type="compositionally biased region" description="Acidic residues" evidence="1">
    <location>
        <begin position="31"/>
        <end position="44"/>
    </location>
</feature>
<name>A0A017TBR3_9BACT</name>
<gene>
    <name evidence="3" type="ORF">CAP_1892</name>
</gene>
<dbReference type="PROSITE" id="PS51257">
    <property type="entry name" value="PROKAR_LIPOPROTEIN"/>
    <property type="match status" value="1"/>
</dbReference>
<dbReference type="EMBL" id="ASRX01000016">
    <property type="protein sequence ID" value="EYF06362.1"/>
    <property type="molecule type" value="Genomic_DNA"/>
</dbReference>
<dbReference type="eggNOG" id="COG1633">
    <property type="taxonomic scope" value="Bacteria"/>
</dbReference>
<evidence type="ECO:0008006" key="5">
    <source>
        <dbReference type="Google" id="ProtNLM"/>
    </source>
</evidence>
<sequence length="259" mass="27799">MKRYLALGVLAASALLVACEQGGEAIRGMETEEATDDRGGEEESAVAQGNDGSLLERVDHQMPPEASLDLEGFEPVPAFEDLDLGRLQPLLSFTYAEMRQVLGSGEPQVQSSAGTKCGEARDRAACIDRFDALSAARANESFNRGCLPLGCYSYLAINSGEINFTLNSGDQLLRYVDDVKTREVALLLVSSAGYRWDGDSDVSRGGIREVDGGYEVVALRYTRTCAPIVEERVVLLVESSGQLTRLASETASSLPGACF</sequence>
<organism evidence="3 4">
    <name type="scientific">Chondromyces apiculatus DSM 436</name>
    <dbReference type="NCBI Taxonomy" id="1192034"/>
    <lineage>
        <taxon>Bacteria</taxon>
        <taxon>Pseudomonadati</taxon>
        <taxon>Myxococcota</taxon>
        <taxon>Polyangia</taxon>
        <taxon>Polyangiales</taxon>
        <taxon>Polyangiaceae</taxon>
        <taxon>Chondromyces</taxon>
    </lineage>
</organism>
<reference evidence="3 4" key="1">
    <citation type="submission" date="2013-05" db="EMBL/GenBank/DDBJ databases">
        <title>Genome assembly of Chondromyces apiculatus DSM 436.</title>
        <authorList>
            <person name="Sharma G."/>
            <person name="Khatri I."/>
            <person name="Kaur C."/>
            <person name="Mayilraj S."/>
            <person name="Subramanian S."/>
        </authorList>
    </citation>
    <scope>NUCLEOTIDE SEQUENCE [LARGE SCALE GENOMIC DNA]</scope>
    <source>
        <strain evidence="3 4">DSM 436</strain>
    </source>
</reference>
<protein>
    <recommendedName>
        <fullName evidence="5">Lipoprotein</fullName>
    </recommendedName>
</protein>
<feature type="region of interest" description="Disordered" evidence="1">
    <location>
        <begin position="31"/>
        <end position="50"/>
    </location>
</feature>
<evidence type="ECO:0000313" key="3">
    <source>
        <dbReference type="EMBL" id="EYF06362.1"/>
    </source>
</evidence>
<dbReference type="Proteomes" id="UP000019678">
    <property type="component" value="Unassembled WGS sequence"/>
</dbReference>
<dbReference type="AlphaFoldDB" id="A0A017TBR3"/>
<comment type="caution">
    <text evidence="3">The sequence shown here is derived from an EMBL/GenBank/DDBJ whole genome shotgun (WGS) entry which is preliminary data.</text>
</comment>
<evidence type="ECO:0000313" key="4">
    <source>
        <dbReference type="Proteomes" id="UP000019678"/>
    </source>
</evidence>
<dbReference type="RefSeq" id="WP_044239935.1">
    <property type="nucleotide sequence ID" value="NZ_ASRX01000016.1"/>
</dbReference>
<evidence type="ECO:0000256" key="2">
    <source>
        <dbReference type="SAM" id="SignalP"/>
    </source>
</evidence>
<feature type="signal peptide" evidence="2">
    <location>
        <begin position="1"/>
        <end position="18"/>
    </location>
</feature>